<sequence>MDEPVEIELKLDFDPADRDRLAACALFGPEPAAPRRLAATYFDTPGFHLDKAGYALRIRTGGGERIQTVKAASGETAGLFVRGEWERPVPGDEPILDEKSGPLVQLFDAALLARVEPVFTTAVDRIEGPLDRPDGSRIDYAIDLGEVRAGTRGSVVCELELELKRGAPQALFDLARALTELVPLRLGVSTKSERGYALADKAFTAAVKAEPLKLDRAMAAGDAFAAIAASCLRQYRRNEDLLLLSGGVEQLHQARVALRRLRTAFWLFGPLLDGDDRAAAFASELRWLAAELGGIRDIDVLVPRLEEPARAALFAIREDRFGHLRTLLDSSRVRLLPIELAEWLVLGRWQTDPADPDLRDRHIRAFAGDRLERLRKRIKRAGKGLADTDDEHRHEVRKDAKKLRYAAEFFVSLYSGRKARRRMERFLDRLEALQDKLGQLNDIAAAPGLFATLGVEATLPMPGKKERKRLLDDAEDCFETLIDTKRFWRD</sequence>
<dbReference type="PROSITE" id="PS51707">
    <property type="entry name" value="CYTH"/>
    <property type="match status" value="1"/>
</dbReference>
<dbReference type="STRING" id="439228.SAMN06295920_104276"/>
<evidence type="ECO:0000256" key="1">
    <source>
        <dbReference type="SAM" id="Coils"/>
    </source>
</evidence>
<dbReference type="PANTHER" id="PTHR39569:SF1">
    <property type="entry name" value="INORGANIC TRIPHOSPHATASE"/>
    <property type="match status" value="1"/>
</dbReference>
<evidence type="ECO:0000313" key="5">
    <source>
        <dbReference type="Proteomes" id="UP000189818"/>
    </source>
</evidence>
<dbReference type="Proteomes" id="UP000189818">
    <property type="component" value="Unassembled WGS sequence"/>
</dbReference>
<name>A0A1T5CSK2_9SPHN</name>
<protein>
    <submittedName>
        <fullName evidence="4">Inorganic triphosphatase YgiF, contains CYTH and CHAD domains</fullName>
    </submittedName>
</protein>
<dbReference type="Pfam" id="PF01928">
    <property type="entry name" value="CYTH"/>
    <property type="match status" value="1"/>
</dbReference>
<dbReference type="SMART" id="SM01118">
    <property type="entry name" value="CYTH"/>
    <property type="match status" value="1"/>
</dbReference>
<dbReference type="AlphaFoldDB" id="A0A1T5CSK2"/>
<dbReference type="Pfam" id="PF05235">
    <property type="entry name" value="CHAD"/>
    <property type="match status" value="1"/>
</dbReference>
<dbReference type="SMART" id="SM00880">
    <property type="entry name" value="CHAD"/>
    <property type="match status" value="1"/>
</dbReference>
<keyword evidence="5" id="KW-1185">Reference proteome</keyword>
<dbReference type="GO" id="GO:0050355">
    <property type="term" value="F:inorganic triphosphate phosphatase activity"/>
    <property type="evidence" value="ECO:0007669"/>
    <property type="project" value="InterPro"/>
</dbReference>
<dbReference type="PROSITE" id="PS51708">
    <property type="entry name" value="CHAD"/>
    <property type="match status" value="1"/>
</dbReference>
<accession>A0A1T5CSK2</accession>
<dbReference type="RefSeq" id="WP_079648172.1">
    <property type="nucleotide sequence ID" value="NZ_FUYM01000004.1"/>
</dbReference>
<dbReference type="GO" id="GO:0046872">
    <property type="term" value="F:metal ion binding"/>
    <property type="evidence" value="ECO:0007669"/>
    <property type="project" value="TreeGrafter"/>
</dbReference>
<dbReference type="Gene3D" id="2.40.320.10">
    <property type="entry name" value="Hypothetical Protein Pfu-838710-001"/>
    <property type="match status" value="1"/>
</dbReference>
<dbReference type="Gene3D" id="1.40.20.10">
    <property type="entry name" value="CHAD domain"/>
    <property type="match status" value="1"/>
</dbReference>
<evidence type="ECO:0000313" key="4">
    <source>
        <dbReference type="EMBL" id="SKB62404.1"/>
    </source>
</evidence>
<dbReference type="PANTHER" id="PTHR39569">
    <property type="entry name" value="INORGANIC TRIPHOSPHATASE"/>
    <property type="match status" value="1"/>
</dbReference>
<feature type="domain" description="CHAD" evidence="3">
    <location>
        <begin position="217"/>
        <end position="490"/>
    </location>
</feature>
<dbReference type="InterPro" id="IPR038186">
    <property type="entry name" value="CHAD_dom_sf"/>
</dbReference>
<dbReference type="InterPro" id="IPR033469">
    <property type="entry name" value="CYTH-like_dom_sf"/>
</dbReference>
<dbReference type="EMBL" id="FUYM01000004">
    <property type="protein sequence ID" value="SKB62404.1"/>
    <property type="molecule type" value="Genomic_DNA"/>
</dbReference>
<dbReference type="InterPro" id="IPR039013">
    <property type="entry name" value="YgiF"/>
</dbReference>
<feature type="coiled-coil region" evidence="1">
    <location>
        <begin position="416"/>
        <end position="443"/>
    </location>
</feature>
<dbReference type="CDD" id="cd07756">
    <property type="entry name" value="CYTH-like_Pase_CHAD"/>
    <property type="match status" value="1"/>
</dbReference>
<proteinExistence type="predicted"/>
<feature type="domain" description="CYTH" evidence="2">
    <location>
        <begin position="4"/>
        <end position="202"/>
    </location>
</feature>
<keyword evidence="1" id="KW-0175">Coiled coil</keyword>
<evidence type="ECO:0000259" key="2">
    <source>
        <dbReference type="PROSITE" id="PS51707"/>
    </source>
</evidence>
<organism evidence="4 5">
    <name type="scientific">Rhizorhabdus histidinilytica</name>
    <dbReference type="NCBI Taxonomy" id="439228"/>
    <lineage>
        <taxon>Bacteria</taxon>
        <taxon>Pseudomonadati</taxon>
        <taxon>Pseudomonadota</taxon>
        <taxon>Alphaproteobacteria</taxon>
        <taxon>Sphingomonadales</taxon>
        <taxon>Sphingomonadaceae</taxon>
        <taxon>Rhizorhabdus</taxon>
    </lineage>
</organism>
<reference evidence="5" key="1">
    <citation type="submission" date="2017-02" db="EMBL/GenBank/DDBJ databases">
        <authorList>
            <person name="Varghese N."/>
            <person name="Submissions S."/>
        </authorList>
    </citation>
    <scope>NUCLEOTIDE SEQUENCE [LARGE SCALE GENOMIC DNA]</scope>
    <source>
        <strain evidence="5">UM2</strain>
    </source>
</reference>
<gene>
    <name evidence="4" type="ORF">SAMN06295920_104276</name>
</gene>
<dbReference type="InterPro" id="IPR023577">
    <property type="entry name" value="CYTH_domain"/>
</dbReference>
<dbReference type="InterPro" id="IPR007899">
    <property type="entry name" value="CHAD_dom"/>
</dbReference>
<evidence type="ECO:0000259" key="3">
    <source>
        <dbReference type="PROSITE" id="PS51708"/>
    </source>
</evidence>
<dbReference type="SUPFAM" id="SSF55154">
    <property type="entry name" value="CYTH-like phosphatases"/>
    <property type="match status" value="1"/>
</dbReference>
<dbReference type="OrthoDB" id="9777271at2"/>